<dbReference type="SUPFAM" id="SSF53474">
    <property type="entry name" value="alpha/beta-Hydrolases"/>
    <property type="match status" value="2"/>
</dbReference>
<dbReference type="PROSITE" id="PS01173">
    <property type="entry name" value="LIPASE_GDXG_HIS"/>
    <property type="match status" value="1"/>
</dbReference>
<evidence type="ECO:0000256" key="6">
    <source>
        <dbReference type="SAM" id="SignalP"/>
    </source>
</evidence>
<feature type="domain" description="3-keto-alpha-glucoside-1,2-lyase/3-keto-2-hydroxy-glucal hydratase" evidence="7">
    <location>
        <begin position="35"/>
        <end position="165"/>
    </location>
</feature>
<keyword evidence="11" id="KW-1185">Reference proteome</keyword>
<keyword evidence="2 10" id="KW-0378">Hydrolase</keyword>
<evidence type="ECO:0000256" key="2">
    <source>
        <dbReference type="ARBA" id="ARBA00022801"/>
    </source>
</evidence>
<dbReference type="EMBL" id="JACOQK010000001">
    <property type="protein sequence ID" value="MBC5788552.1"/>
    <property type="molecule type" value="Genomic_DNA"/>
</dbReference>
<evidence type="ECO:0000256" key="4">
    <source>
        <dbReference type="SAM" id="MobiDB-lite"/>
    </source>
</evidence>
<evidence type="ECO:0000313" key="10">
    <source>
        <dbReference type="EMBL" id="MBC5788552.1"/>
    </source>
</evidence>
<dbReference type="PANTHER" id="PTHR48081:SF13">
    <property type="entry name" value="ALPHA_BETA HYDROLASE"/>
    <property type="match status" value="1"/>
</dbReference>
<dbReference type="InterPro" id="IPR049492">
    <property type="entry name" value="BD-FAE-like_dom"/>
</dbReference>
<dbReference type="InterPro" id="IPR036514">
    <property type="entry name" value="SGNH_hydro_sf"/>
</dbReference>
<keyword evidence="6" id="KW-0732">Signal</keyword>
<gene>
    <name evidence="10" type="ORF">H8Z77_11110</name>
</gene>
<dbReference type="CDD" id="cd00229">
    <property type="entry name" value="SGNH_hydrolase"/>
    <property type="match status" value="1"/>
</dbReference>
<dbReference type="InterPro" id="IPR010496">
    <property type="entry name" value="AL/BT2_dom"/>
</dbReference>
<dbReference type="PANTHER" id="PTHR48081">
    <property type="entry name" value="AB HYDROLASE SUPERFAMILY PROTEIN C4A8.06C"/>
    <property type="match status" value="1"/>
</dbReference>
<dbReference type="InterPro" id="IPR029058">
    <property type="entry name" value="AB_hydrolase_fold"/>
</dbReference>
<dbReference type="Pfam" id="PF13472">
    <property type="entry name" value="Lipase_GDSL_2"/>
    <property type="match status" value="1"/>
</dbReference>
<protein>
    <submittedName>
        <fullName evidence="10">Alpha/beta hydrolase fold domain-containing protein</fullName>
    </submittedName>
</protein>
<dbReference type="Gene3D" id="1.20.1270.70">
    <property type="entry name" value="Designed single chain three-helix bundle"/>
    <property type="match status" value="1"/>
</dbReference>
<keyword evidence="3" id="KW-0175">Coiled coil</keyword>
<dbReference type="RefSeq" id="WP_186997039.1">
    <property type="nucleotide sequence ID" value="NZ_JACOQK010000001.1"/>
</dbReference>
<feature type="domain" description="SGNH hydrolase-type esterase" evidence="8">
    <location>
        <begin position="536"/>
        <end position="711"/>
    </location>
</feature>
<feature type="coiled-coil region" evidence="3">
    <location>
        <begin position="1325"/>
        <end position="1366"/>
    </location>
</feature>
<dbReference type="InterPro" id="IPR002168">
    <property type="entry name" value="Lipase_GDXG_HIS_AS"/>
</dbReference>
<evidence type="ECO:0000256" key="5">
    <source>
        <dbReference type="SAM" id="Phobius"/>
    </source>
</evidence>
<dbReference type="GO" id="GO:0016787">
    <property type="term" value="F:hydrolase activity"/>
    <property type="evidence" value="ECO:0007669"/>
    <property type="project" value="UniProtKB-KW"/>
</dbReference>
<comment type="similarity">
    <text evidence="1">Belongs to the 'GDXG' lipolytic enzyme family.</text>
</comment>
<sequence length="1637" mass="179120">MKKRGVSLLLAIAMVLTVICSTFVQSFANNVATADGTLKIEDGKLVVSNIQQETFYHTDQVFSGDYTVEMRARVNNQAVGLLLGQGGNNAAMWSLATVNPLGVWVHPMNNWAGVVKVPFDQVQNGRWVTLKVAIQGTTATTYLNDQQVHQYTVPEGSTDGPIGLRFSTTESADLDYLKVYQDGKTIWEDSFNKIDSNKWDFPAPQSGTTGDGRVWIDNGQLVVPSGGDVTYTSKQNFSGDYTIEMKATVHNQAAGLCFGSGSPNPPLWILALVDPYGLWAHQPGNWTVIDKVASDQVKTDTPVTMKIDIKGTTVTTYLNNQKVHECQMDQATTSGPLKLRFAATESADIDYVRVTQNGQITWQDEFEFIDTTKWDFVPPADDVASDVPESYMEPIWEGTTAYEESVWPIAEQDGTVKDIPLLYHADKILTVQNLARTITYQEGKDYTLVDGKLHIPEGSSIPVTSCDTYHPSTGAFPDGDGGYVYWEEGTGIVTRQIYVTYQHSDTWQEEKPADKSNLLPKTIQRLENREDLNIVFYGDSITEGYNTSSFVNTAPYMPKWSTLVTESLKKAYPLSNITEVNTGLSGQETPWGVQNITERVTNYDPDLVVLAFGMNDAGQHRSPQEYVANLQAMIDAIHAKNPDCEIVLVSTTLPNPNAPGFQGEHEAYEQPMLAMEQEGVVVANMTAMHKALIEKKSFENMTGNNVNHPNDYLARVYAQVIYQTAFGEHHDDIGDLNDVSYVEGSNDPYQTLDIELPENMSGPVPVLVFIHGGAWVIGDKTDEELGGILDAALAEGYATVRVNYRLAQNAQWPAQIYDCKAAIRFIRANAETYHLNPDQIAVMGCSAGGHLVQMMGVTNGNPEFEDLSVGNADVSSDVQAVVSMYGISDVSTWHQSEEQLGNIIGNGKDPISMLIGDNYTTEQALAVSPITYVSSNTAPMFIGHGKNDTLVDVEQSFNLAEKVKENIDPELVDTYFPENAAHAQHDAWNNAETIKVTLNFLQKRFFPEQNLDSDENTRPGYWNVDLAGYQNKYLGLQYADQSPTQKLHLVLPDEGEGPFPVVVFVHGGGFAGGNSTGSSVLYTAEGALQALDRGYAVAMVDYRYSPEGYFPEPIYDVKAAIRYLRANAENYHLDSANFAIWGESAGGCIVDFVGTTNGNPAYEDLSMGNAEYSSEVQAVVSWYAITDLATDRNAQYRAAWLGSNAGNMDVIKDSSPINHVTKDAPAFYLQHGMADNEVDYQDSVRLYESLVEATGNPNTTLELFPGITHAVKKFLQPNNVSKIVDWLDEVLIFSGDTQVDKTALETLYNQVKDTDLNQYVDGEAKDTFVAELEKAKNLIANEEATQEQVNEAVTALQNAYDALEKKPVEPVETNKDILNKVIVYAEEQKASDDFNNVIADVQESFNAALDAAKEIAADPAASQDAVDAAWKALMTEIHKLGFVKGDITSLEALVSLAEGYDMNDYVEAGQAEFLEALKAAQDLLANKDNAMQTEIETAESNLLNAMLNLRYKADKSILEKVIAEANGKDASAYTAESYAVLEAAVAEANAVMANEDATQEEVDAAVTSVQEAMKGLVAVEKPSTETPDDSKADGTQTGQESTTTKANATKTGDFAPIAGVIILALAGTAAILSRRKK</sequence>
<feature type="domain" description="BD-FAE-like" evidence="9">
    <location>
        <begin position="752"/>
        <end position="962"/>
    </location>
</feature>
<proteinExistence type="inferred from homology"/>
<dbReference type="Gene3D" id="3.40.50.1820">
    <property type="entry name" value="alpha/beta hydrolase"/>
    <property type="match status" value="2"/>
</dbReference>
<dbReference type="SUPFAM" id="SSF52266">
    <property type="entry name" value="SGNH hydrolase"/>
    <property type="match status" value="1"/>
</dbReference>
<dbReference type="InterPro" id="IPR013830">
    <property type="entry name" value="SGNH_hydro"/>
</dbReference>
<feature type="compositionally biased region" description="Polar residues" evidence="4">
    <location>
        <begin position="1593"/>
        <end position="1607"/>
    </location>
</feature>
<dbReference type="Pfam" id="PF20434">
    <property type="entry name" value="BD-FAE"/>
    <property type="match status" value="2"/>
</dbReference>
<evidence type="ECO:0000256" key="3">
    <source>
        <dbReference type="SAM" id="Coils"/>
    </source>
</evidence>
<evidence type="ECO:0000313" key="11">
    <source>
        <dbReference type="Proteomes" id="UP000649151"/>
    </source>
</evidence>
<evidence type="ECO:0000259" key="9">
    <source>
        <dbReference type="Pfam" id="PF20434"/>
    </source>
</evidence>
<evidence type="ECO:0000259" key="7">
    <source>
        <dbReference type="Pfam" id="PF06439"/>
    </source>
</evidence>
<dbReference type="Proteomes" id="UP000649151">
    <property type="component" value="Unassembled WGS sequence"/>
</dbReference>
<organism evidence="10 11">
    <name type="scientific">Clostridium facile</name>
    <dbReference type="NCBI Taxonomy" id="2763035"/>
    <lineage>
        <taxon>Bacteria</taxon>
        <taxon>Bacillati</taxon>
        <taxon>Bacillota</taxon>
        <taxon>Clostridia</taxon>
        <taxon>Eubacteriales</taxon>
        <taxon>Clostridiaceae</taxon>
        <taxon>Clostridium</taxon>
    </lineage>
</organism>
<dbReference type="InterPro" id="IPR013320">
    <property type="entry name" value="ConA-like_dom_sf"/>
</dbReference>
<evidence type="ECO:0000259" key="8">
    <source>
        <dbReference type="Pfam" id="PF13472"/>
    </source>
</evidence>
<dbReference type="InterPro" id="IPR050300">
    <property type="entry name" value="GDXG_lipolytic_enzyme"/>
</dbReference>
<dbReference type="Gene3D" id="2.60.120.560">
    <property type="entry name" value="Exo-inulinase, domain 1"/>
    <property type="match status" value="2"/>
</dbReference>
<feature type="domain" description="BD-FAE-like" evidence="9">
    <location>
        <begin position="1048"/>
        <end position="1250"/>
    </location>
</feature>
<feature type="signal peptide" evidence="6">
    <location>
        <begin position="1"/>
        <end position="28"/>
    </location>
</feature>
<evidence type="ECO:0000256" key="1">
    <source>
        <dbReference type="ARBA" id="ARBA00010515"/>
    </source>
</evidence>
<keyword evidence="5" id="KW-1133">Transmembrane helix</keyword>
<reference evidence="10 11" key="1">
    <citation type="submission" date="2020-08" db="EMBL/GenBank/DDBJ databases">
        <title>Genome public.</title>
        <authorList>
            <person name="Liu C."/>
            <person name="Sun Q."/>
        </authorList>
    </citation>
    <scope>NUCLEOTIDE SEQUENCE [LARGE SCALE GENOMIC DNA]</scope>
    <source>
        <strain evidence="10 11">NSJ-27</strain>
    </source>
</reference>
<name>A0ABR7ITS1_9CLOT</name>
<dbReference type="Gene3D" id="1.20.1270.90">
    <property type="entry name" value="AF1782-like"/>
    <property type="match status" value="3"/>
</dbReference>
<keyword evidence="5" id="KW-0472">Membrane</keyword>
<feature type="region of interest" description="Disordered" evidence="4">
    <location>
        <begin position="1578"/>
        <end position="1607"/>
    </location>
</feature>
<accession>A0ABR7ITS1</accession>
<feature type="chain" id="PRO_5045281942" evidence="6">
    <location>
        <begin position="29"/>
        <end position="1637"/>
    </location>
</feature>
<dbReference type="Gene3D" id="3.40.50.1110">
    <property type="entry name" value="SGNH hydrolase"/>
    <property type="match status" value="1"/>
</dbReference>
<dbReference type="SUPFAM" id="SSF49899">
    <property type="entry name" value="Concanavalin A-like lectins/glucanases"/>
    <property type="match status" value="1"/>
</dbReference>
<dbReference type="Pfam" id="PF07554">
    <property type="entry name" value="FIVAR"/>
    <property type="match status" value="4"/>
</dbReference>
<dbReference type="Pfam" id="PF06439">
    <property type="entry name" value="3keto-disac_hyd"/>
    <property type="match status" value="1"/>
</dbReference>
<comment type="caution">
    <text evidence="10">The sequence shown here is derived from an EMBL/GenBank/DDBJ whole genome shotgun (WGS) entry which is preliminary data.</text>
</comment>
<keyword evidence="5" id="KW-0812">Transmembrane</keyword>
<feature type="transmembrane region" description="Helical" evidence="5">
    <location>
        <begin position="1614"/>
        <end position="1632"/>
    </location>
</feature>